<dbReference type="PANTHER" id="PTHR31642">
    <property type="entry name" value="TRICHOTHECENE 3-O-ACETYLTRANSFERASE"/>
    <property type="match status" value="1"/>
</dbReference>
<dbReference type="InterPro" id="IPR023213">
    <property type="entry name" value="CAT-like_dom_sf"/>
</dbReference>
<dbReference type="GO" id="GO:0016747">
    <property type="term" value="F:acyltransferase activity, transferring groups other than amino-acyl groups"/>
    <property type="evidence" value="ECO:0007669"/>
    <property type="project" value="TreeGrafter"/>
</dbReference>
<dbReference type="EMBL" id="JADCNM010000004">
    <property type="protein sequence ID" value="KAG0487176.1"/>
    <property type="molecule type" value="Genomic_DNA"/>
</dbReference>
<accession>A0A835R7I7</accession>
<dbReference type="InterPro" id="IPR050317">
    <property type="entry name" value="Plant_Fungal_Acyltransferase"/>
</dbReference>
<sequence length="521" mass="57618">MKVIRSPPLNVHPADETANGSNYFLSNLDRFMPFTGKILQCYASTDRRSTEDVAHVLRASLKKFVRSQTNIEGILRELVDDTKLQWKQCPLPKTFPSMKIIQSPPLNVHPAEETAKGSNYFLSNLDHFTPCTIKILQCYASTDRRSTEDVAHVLRASLKKVLADYSPWTGRLADGGDGTLFILMDGSGVPFVEAVADVELEQLGVNSILHGEMARDFVYCPPARSALEVPLLSVQITKMKCGGFVLGLALSHFIADGMSMALFLHAWAEATRGLPLSVNPFLDRTLLLARCPPLVEYPHREFIDLAVRASAQGALNSSEPFLQRYFAFDASKLARLKRLAYDGDGPPPSTFSALAGLVWRSWTKALNKPWTDQVMLLFAVNVRNRLKPPLPVGFFGNAVVPGCSIAMAGELINRPLSYAVEMVQHAARLVTDEFIRSVIDDYELTRSRLSLAGTLLITDWTHLGFGDTDFGWGCPKMGTPAELFNGDMALFSSTSKNNKDIFVIVALPESAMSSFMEIMEF</sequence>
<protein>
    <submittedName>
        <fullName evidence="4">Uncharacterized protein</fullName>
    </submittedName>
</protein>
<evidence type="ECO:0000313" key="4">
    <source>
        <dbReference type="EMBL" id="KAG0487176.1"/>
    </source>
</evidence>
<evidence type="ECO:0000313" key="5">
    <source>
        <dbReference type="Proteomes" id="UP000639772"/>
    </source>
</evidence>
<keyword evidence="3" id="KW-0012">Acyltransferase</keyword>
<dbReference type="SUPFAM" id="SSF52777">
    <property type="entry name" value="CoA-dependent acyltransferases"/>
    <property type="match status" value="1"/>
</dbReference>
<organism evidence="4 5">
    <name type="scientific">Vanilla planifolia</name>
    <name type="common">Vanilla</name>
    <dbReference type="NCBI Taxonomy" id="51239"/>
    <lineage>
        <taxon>Eukaryota</taxon>
        <taxon>Viridiplantae</taxon>
        <taxon>Streptophyta</taxon>
        <taxon>Embryophyta</taxon>
        <taxon>Tracheophyta</taxon>
        <taxon>Spermatophyta</taxon>
        <taxon>Magnoliopsida</taxon>
        <taxon>Liliopsida</taxon>
        <taxon>Asparagales</taxon>
        <taxon>Orchidaceae</taxon>
        <taxon>Vanilloideae</taxon>
        <taxon>Vanilleae</taxon>
        <taxon>Vanilla</taxon>
    </lineage>
</organism>
<gene>
    <name evidence="4" type="ORF">HPP92_009271</name>
</gene>
<evidence type="ECO:0000256" key="2">
    <source>
        <dbReference type="ARBA" id="ARBA00022679"/>
    </source>
</evidence>
<dbReference type="OrthoDB" id="671439at2759"/>
<comment type="caution">
    <text evidence="4">The sequence shown here is derived from an EMBL/GenBank/DDBJ whole genome shotgun (WGS) entry which is preliminary data.</text>
</comment>
<proteinExistence type="inferred from homology"/>
<dbReference type="Gene3D" id="3.30.559.10">
    <property type="entry name" value="Chloramphenicol acetyltransferase-like domain"/>
    <property type="match status" value="2"/>
</dbReference>
<reference evidence="4 5" key="1">
    <citation type="journal article" date="2020" name="Nat. Food">
        <title>A phased Vanilla planifolia genome enables genetic improvement of flavour and production.</title>
        <authorList>
            <person name="Hasing T."/>
            <person name="Tang H."/>
            <person name="Brym M."/>
            <person name="Khazi F."/>
            <person name="Huang T."/>
            <person name="Chambers A.H."/>
        </authorList>
    </citation>
    <scope>NUCLEOTIDE SEQUENCE [LARGE SCALE GENOMIC DNA]</scope>
    <source>
        <tissue evidence="4">Leaf</tissue>
    </source>
</reference>
<evidence type="ECO:0000256" key="1">
    <source>
        <dbReference type="ARBA" id="ARBA00009861"/>
    </source>
</evidence>
<dbReference type="Proteomes" id="UP000639772">
    <property type="component" value="Unassembled WGS sequence"/>
</dbReference>
<name>A0A835R7I7_VANPL</name>
<dbReference type="Pfam" id="PF02458">
    <property type="entry name" value="Transferase"/>
    <property type="match status" value="1"/>
</dbReference>
<keyword evidence="2" id="KW-0808">Transferase</keyword>
<evidence type="ECO:0000256" key="3">
    <source>
        <dbReference type="ARBA" id="ARBA00023315"/>
    </source>
</evidence>
<dbReference type="PANTHER" id="PTHR31642:SF318">
    <property type="entry name" value="OMEGA-HYDROXYPALMITATE O-FERULOYL TRANSFERASE"/>
    <property type="match status" value="1"/>
</dbReference>
<comment type="similarity">
    <text evidence="1">Belongs to the plant acyltransferase family.</text>
</comment>
<dbReference type="AlphaFoldDB" id="A0A835R7I7"/>